<accession>A0ABR2KB72</accession>
<evidence type="ECO:0000313" key="2">
    <source>
        <dbReference type="Proteomes" id="UP001470230"/>
    </source>
</evidence>
<name>A0ABR2KB72_9EUKA</name>
<dbReference type="Proteomes" id="UP001470230">
    <property type="component" value="Unassembled WGS sequence"/>
</dbReference>
<protein>
    <submittedName>
        <fullName evidence="1">Uncharacterized protein</fullName>
    </submittedName>
</protein>
<evidence type="ECO:0000313" key="1">
    <source>
        <dbReference type="EMBL" id="KAK8887270.1"/>
    </source>
</evidence>
<comment type="caution">
    <text evidence="1">The sequence shown here is derived from an EMBL/GenBank/DDBJ whole genome shotgun (WGS) entry which is preliminary data.</text>
</comment>
<gene>
    <name evidence="1" type="ORF">M9Y10_038308</name>
</gene>
<dbReference type="EMBL" id="JAPFFF010000006">
    <property type="protein sequence ID" value="KAK8887270.1"/>
    <property type="molecule type" value="Genomic_DNA"/>
</dbReference>
<organism evidence="1 2">
    <name type="scientific">Tritrichomonas musculus</name>
    <dbReference type="NCBI Taxonomy" id="1915356"/>
    <lineage>
        <taxon>Eukaryota</taxon>
        <taxon>Metamonada</taxon>
        <taxon>Parabasalia</taxon>
        <taxon>Tritrichomonadida</taxon>
        <taxon>Tritrichomonadidae</taxon>
        <taxon>Tritrichomonas</taxon>
    </lineage>
</organism>
<keyword evidence="2" id="KW-1185">Reference proteome</keyword>
<proteinExistence type="predicted"/>
<sequence length="208" mass="24262">MTIPTGDPLHLWKNLRSRYQIHSISLFEDSPLSTNYEQTKSIFEIRNALEDETSIGKMRDIYSVKFFTFENVIQLLCSGQFIDATFIFPIACWVIANYSIQIDLQFRLFLIELSFQMLSVFHEHFIGLKKKKIYQKSSEKKIFHEEQYLIRMQIATAIALLFSSQFVRVDGVGTHLVENSIGIARQSANDPRWQRIITAFSLANIRKK</sequence>
<reference evidence="1 2" key="1">
    <citation type="submission" date="2024-04" db="EMBL/GenBank/DDBJ databases">
        <title>Tritrichomonas musculus Genome.</title>
        <authorList>
            <person name="Alves-Ferreira E."/>
            <person name="Grigg M."/>
            <person name="Lorenzi H."/>
            <person name="Galac M."/>
        </authorList>
    </citation>
    <scope>NUCLEOTIDE SEQUENCE [LARGE SCALE GENOMIC DNA]</scope>
    <source>
        <strain evidence="1 2">EAF2021</strain>
    </source>
</reference>